<reference evidence="2" key="1">
    <citation type="book" date="2014" name="THE 24TH EUROPEAN CONGRESS OF CLINICAL MICROBIOLOGY AND INFECTIOUS DISEASES" publisher="ECCMID 2014" city="Barcelona, Spain">
        <title>Identification of resistance genes in three multidrug-resistant Bacteroides fragilis isolates by whole genome sequencing.</title>
        <editorList>
            <person name="Unknown"/>
            <person name="A."/>
        </editorList>
        <authorList>
            <person name="Sydenham T.V."/>
            <person name="Hasman H."/>
            <person name="Wang M."/>
            <person name="Soki J."/>
            <person name="Nagy E."/>
            <person name="Justesen U.S."/>
        </authorList>
    </citation>
    <scope>NUCLEOTIDE SEQUENCE</scope>
    <source>
        <strain evidence="2">DCMSKEJBY0001B</strain>
    </source>
</reference>
<gene>
    <name evidence="3" type="ORF">DW228_05135</name>
    <name evidence="2" type="ORF">EC80_009790</name>
</gene>
<dbReference type="AlphaFoldDB" id="A0A396CA30"/>
<sequence length="121" mass="14084">MQMKKSNIYIGEIIKNIMSERQVTKAELARRLDVKPQSVDYLLTRKSIDTDTLYNISLALDYDFALLYSIKQEQRNYDNEDIRYKLGNAKITVEIELQQDEIIKLNLKKKIAELLDGGANK</sequence>
<dbReference type="SUPFAM" id="SSF47413">
    <property type="entry name" value="lambda repressor-like DNA-binding domains"/>
    <property type="match status" value="1"/>
</dbReference>
<dbReference type="Pfam" id="PF13443">
    <property type="entry name" value="HTH_26"/>
    <property type="match status" value="1"/>
</dbReference>
<dbReference type="GO" id="GO:0003677">
    <property type="term" value="F:DNA binding"/>
    <property type="evidence" value="ECO:0007669"/>
    <property type="project" value="InterPro"/>
</dbReference>
<evidence type="ECO:0000259" key="1">
    <source>
        <dbReference type="PROSITE" id="PS50943"/>
    </source>
</evidence>
<evidence type="ECO:0000313" key="4">
    <source>
        <dbReference type="Proteomes" id="UP000036847"/>
    </source>
</evidence>
<dbReference type="OrthoDB" id="1048981at2"/>
<protein>
    <submittedName>
        <fullName evidence="3">XRE family transcriptional regulator</fullName>
    </submittedName>
</protein>
<evidence type="ECO:0000313" key="2">
    <source>
        <dbReference type="EMBL" id="QCQ45125.1"/>
    </source>
</evidence>
<dbReference type="InterPro" id="IPR010982">
    <property type="entry name" value="Lambda_DNA-bd_dom_sf"/>
</dbReference>
<dbReference type="PROSITE" id="PS50943">
    <property type="entry name" value="HTH_CROC1"/>
    <property type="match status" value="1"/>
</dbReference>
<accession>A0A396CA30</accession>
<dbReference type="InterPro" id="IPR001387">
    <property type="entry name" value="Cro/C1-type_HTH"/>
</dbReference>
<organism evidence="3 5">
    <name type="scientific">Bacteroides fragilis</name>
    <dbReference type="NCBI Taxonomy" id="817"/>
    <lineage>
        <taxon>Bacteria</taxon>
        <taxon>Pseudomonadati</taxon>
        <taxon>Bacteroidota</taxon>
        <taxon>Bacteroidia</taxon>
        <taxon>Bacteroidales</taxon>
        <taxon>Bacteroidaceae</taxon>
        <taxon>Bacteroides</taxon>
    </lineage>
</organism>
<feature type="domain" description="HTH cro/C1-type" evidence="1">
    <location>
        <begin position="14"/>
        <end position="67"/>
    </location>
</feature>
<dbReference type="EMBL" id="CP036546">
    <property type="protein sequence ID" value="QCQ45125.1"/>
    <property type="molecule type" value="Genomic_DNA"/>
</dbReference>
<reference evidence="2 4" key="3">
    <citation type="submission" date="2019-03" db="EMBL/GenBank/DDBJ databases">
        <title>Complete genome assembly of MDR B. fragilis.</title>
        <authorList>
            <person name="Sydenham T.V."/>
            <person name="Hasman H."/>
            <person name="Justesen U.S."/>
        </authorList>
    </citation>
    <scope>NUCLEOTIDE SEQUENCE [LARGE SCALE GENOMIC DNA]</scope>
    <source>
        <strain evidence="2 4">DCMSKEJBY0001B</strain>
    </source>
</reference>
<evidence type="ECO:0000313" key="5">
    <source>
        <dbReference type="Proteomes" id="UP000266644"/>
    </source>
</evidence>
<evidence type="ECO:0000313" key="3">
    <source>
        <dbReference type="EMBL" id="RHH14520.1"/>
    </source>
</evidence>
<dbReference type="EMBL" id="QRJE01000007">
    <property type="protein sequence ID" value="RHH14520.1"/>
    <property type="molecule type" value="Genomic_DNA"/>
</dbReference>
<reference evidence="3 5" key="2">
    <citation type="submission" date="2018-08" db="EMBL/GenBank/DDBJ databases">
        <title>A genome reference for cultivated species of the human gut microbiota.</title>
        <authorList>
            <person name="Zou Y."/>
            <person name="Xue W."/>
            <person name="Luo G."/>
        </authorList>
    </citation>
    <scope>NUCLEOTIDE SEQUENCE [LARGE SCALE GENOMIC DNA]</scope>
    <source>
        <strain evidence="3 5">AM18-6</strain>
    </source>
</reference>
<dbReference type="Proteomes" id="UP000036847">
    <property type="component" value="Chromosome"/>
</dbReference>
<dbReference type="Proteomes" id="UP000266644">
    <property type="component" value="Unassembled WGS sequence"/>
</dbReference>
<name>A0A396CA30_BACFG</name>
<proteinExistence type="predicted"/>
<dbReference type="Gene3D" id="1.10.260.40">
    <property type="entry name" value="lambda repressor-like DNA-binding domains"/>
    <property type="match status" value="1"/>
</dbReference>